<dbReference type="Proteomes" id="UP000250140">
    <property type="component" value="Unassembled WGS sequence"/>
</dbReference>
<evidence type="ECO:0000259" key="1">
    <source>
        <dbReference type="Pfam" id="PF00024"/>
    </source>
</evidence>
<dbReference type="EMBL" id="KV750052">
    <property type="protein sequence ID" value="OCL06509.1"/>
    <property type="molecule type" value="Genomic_DNA"/>
</dbReference>
<evidence type="ECO:0000313" key="3">
    <source>
        <dbReference type="Proteomes" id="UP000250140"/>
    </source>
</evidence>
<feature type="domain" description="Apple" evidence="1">
    <location>
        <begin position="223"/>
        <end position="259"/>
    </location>
</feature>
<evidence type="ECO:0000313" key="2">
    <source>
        <dbReference type="EMBL" id="OCL06509.1"/>
    </source>
</evidence>
<dbReference type="OrthoDB" id="4160611at2759"/>
<gene>
    <name evidence="2" type="ORF">AOQ84DRAFT_410871</name>
</gene>
<sequence>MYTFTDLAITDTFSTTSTIITTTTETQTSTTTITTVSSAPDTTVTATYTVPTSSGFLPIADTTASAYPAKLKREVSHPHGYGLSEREQPKKGICGAKTYPVAVQCVKVIEKQAVNTVVRTGKPITKILPRSTISSTVYITSTTTSTLVPPDVSTTLLFSATSTVTEQTTSTVTSTSTSVAQNTVSMTVSSYAACATNNILGPTLSNGETIYLYQAATYSVTPGTSTTDCCEKCQSGTSCSGVGYNPKNGYCYIFQASGGVLCTISWLQLAIFGEFYKAFVSPLCGFLCGL</sequence>
<accession>A0A8E2JR57</accession>
<protein>
    <recommendedName>
        <fullName evidence="1">Apple domain-containing protein</fullName>
    </recommendedName>
</protein>
<name>A0A8E2JR57_9PEZI</name>
<keyword evidence="3" id="KW-1185">Reference proteome</keyword>
<organism evidence="2 3">
    <name type="scientific">Glonium stellatum</name>
    <dbReference type="NCBI Taxonomy" id="574774"/>
    <lineage>
        <taxon>Eukaryota</taxon>
        <taxon>Fungi</taxon>
        <taxon>Dikarya</taxon>
        <taxon>Ascomycota</taxon>
        <taxon>Pezizomycotina</taxon>
        <taxon>Dothideomycetes</taxon>
        <taxon>Pleosporomycetidae</taxon>
        <taxon>Gloniales</taxon>
        <taxon>Gloniaceae</taxon>
        <taxon>Glonium</taxon>
    </lineage>
</organism>
<dbReference type="Pfam" id="PF00024">
    <property type="entry name" value="PAN_1"/>
    <property type="match status" value="1"/>
</dbReference>
<dbReference type="AlphaFoldDB" id="A0A8E2JR57"/>
<proteinExistence type="predicted"/>
<reference evidence="2 3" key="1">
    <citation type="journal article" date="2016" name="Nat. Commun.">
        <title>Ectomycorrhizal ecology is imprinted in the genome of the dominant symbiotic fungus Cenococcum geophilum.</title>
        <authorList>
            <consortium name="DOE Joint Genome Institute"/>
            <person name="Peter M."/>
            <person name="Kohler A."/>
            <person name="Ohm R.A."/>
            <person name="Kuo A."/>
            <person name="Krutzmann J."/>
            <person name="Morin E."/>
            <person name="Arend M."/>
            <person name="Barry K.W."/>
            <person name="Binder M."/>
            <person name="Choi C."/>
            <person name="Clum A."/>
            <person name="Copeland A."/>
            <person name="Grisel N."/>
            <person name="Haridas S."/>
            <person name="Kipfer T."/>
            <person name="LaButti K."/>
            <person name="Lindquist E."/>
            <person name="Lipzen A."/>
            <person name="Maire R."/>
            <person name="Meier B."/>
            <person name="Mihaltcheva S."/>
            <person name="Molinier V."/>
            <person name="Murat C."/>
            <person name="Poggeler S."/>
            <person name="Quandt C.A."/>
            <person name="Sperisen C."/>
            <person name="Tritt A."/>
            <person name="Tisserant E."/>
            <person name="Crous P.W."/>
            <person name="Henrissat B."/>
            <person name="Nehls U."/>
            <person name="Egli S."/>
            <person name="Spatafora J.W."/>
            <person name="Grigoriev I.V."/>
            <person name="Martin F.M."/>
        </authorList>
    </citation>
    <scope>NUCLEOTIDE SEQUENCE [LARGE SCALE GENOMIC DNA]</scope>
    <source>
        <strain evidence="2 3">CBS 207.34</strain>
    </source>
</reference>
<dbReference type="InterPro" id="IPR003609">
    <property type="entry name" value="Pan_app"/>
</dbReference>